<comment type="caution">
    <text evidence="2">The sequence shown here is derived from an EMBL/GenBank/DDBJ whole genome shotgun (WGS) entry which is preliminary data.</text>
</comment>
<gene>
    <name evidence="2" type="ORF">KHLLAP_LOCUS909</name>
</gene>
<organism evidence="2 3">
    <name type="scientific">Anthostomella pinea</name>
    <dbReference type="NCBI Taxonomy" id="933095"/>
    <lineage>
        <taxon>Eukaryota</taxon>
        <taxon>Fungi</taxon>
        <taxon>Dikarya</taxon>
        <taxon>Ascomycota</taxon>
        <taxon>Pezizomycotina</taxon>
        <taxon>Sordariomycetes</taxon>
        <taxon>Xylariomycetidae</taxon>
        <taxon>Xylariales</taxon>
        <taxon>Xylariaceae</taxon>
        <taxon>Anthostomella</taxon>
    </lineage>
</organism>
<dbReference type="EMBL" id="CAUWAG010000003">
    <property type="protein sequence ID" value="CAJ2500441.1"/>
    <property type="molecule type" value="Genomic_DNA"/>
</dbReference>
<sequence>MQAIKPPTLTQLLLLVTSLIGPSSAFDPTTRDCESICLTSFRWCSTLHSADGCTYPADSYPYYDREEGSNPAMLVMSKSYNITWKNAVPNTPVRIRWMFTNATEASFVGVKGDTTNSFYNFTLGEILDSFPTAQAPNLSAGEARSGAARNILNIISIAQPEAKGAQQQSGQYSSGAAVGDSSQQFTVQGDIVRTYLEAAASRTRRDEHDTWKLGSGWGSGWACRC</sequence>
<evidence type="ECO:0000313" key="3">
    <source>
        <dbReference type="Proteomes" id="UP001295740"/>
    </source>
</evidence>
<accession>A0AAI8V9T5</accession>
<name>A0AAI8V9T5_9PEZI</name>
<keyword evidence="1" id="KW-0732">Signal</keyword>
<dbReference type="AlphaFoldDB" id="A0AAI8V9T5"/>
<evidence type="ECO:0000256" key="1">
    <source>
        <dbReference type="SAM" id="SignalP"/>
    </source>
</evidence>
<evidence type="ECO:0000313" key="2">
    <source>
        <dbReference type="EMBL" id="CAJ2500441.1"/>
    </source>
</evidence>
<feature type="signal peptide" evidence="1">
    <location>
        <begin position="1"/>
        <end position="25"/>
    </location>
</feature>
<dbReference type="Proteomes" id="UP001295740">
    <property type="component" value="Unassembled WGS sequence"/>
</dbReference>
<keyword evidence="3" id="KW-1185">Reference proteome</keyword>
<feature type="chain" id="PRO_5042572124" evidence="1">
    <location>
        <begin position="26"/>
        <end position="225"/>
    </location>
</feature>
<proteinExistence type="predicted"/>
<reference evidence="2" key="1">
    <citation type="submission" date="2023-10" db="EMBL/GenBank/DDBJ databases">
        <authorList>
            <person name="Hackl T."/>
        </authorList>
    </citation>
    <scope>NUCLEOTIDE SEQUENCE</scope>
</reference>
<protein>
    <submittedName>
        <fullName evidence="2">Uu.00g032940.m01.CDS01</fullName>
    </submittedName>
</protein>